<evidence type="ECO:0000313" key="1">
    <source>
        <dbReference type="EMBL" id="DAD71199.1"/>
    </source>
</evidence>
<name>A0A8S5LMZ8_9CAUD</name>
<dbReference type="EMBL" id="BK015877">
    <property type="protein sequence ID" value="DAD71199.1"/>
    <property type="molecule type" value="Genomic_DNA"/>
</dbReference>
<reference evidence="1" key="1">
    <citation type="journal article" date="2021" name="Proc. Natl. Acad. Sci. U.S.A.">
        <title>A Catalog of Tens of Thousands of Viruses from Human Metagenomes Reveals Hidden Associations with Chronic Diseases.</title>
        <authorList>
            <person name="Tisza M.J."/>
            <person name="Buck C.B."/>
        </authorList>
    </citation>
    <scope>NUCLEOTIDE SEQUENCE</scope>
    <source>
        <strain evidence="1">CtkyH28</strain>
    </source>
</reference>
<sequence>MTAHGIRYGRISAVIKKFPTELQIRRGTPSYIYLAELEDIHGHSVTVVRAEDVEIHTENT</sequence>
<accession>A0A8S5LMZ8</accession>
<proteinExistence type="predicted"/>
<protein>
    <submittedName>
        <fullName evidence="1">Uncharacterized protein</fullName>
    </submittedName>
</protein>
<organism evidence="1">
    <name type="scientific">Siphoviridae sp. ctkyH28</name>
    <dbReference type="NCBI Taxonomy" id="2827585"/>
    <lineage>
        <taxon>Viruses</taxon>
        <taxon>Duplodnaviria</taxon>
        <taxon>Heunggongvirae</taxon>
        <taxon>Uroviricota</taxon>
        <taxon>Caudoviricetes</taxon>
    </lineage>
</organism>